<name>A0AAD7H2K9_MYCRO</name>
<dbReference type="AlphaFoldDB" id="A0AAD7H2K9"/>
<evidence type="ECO:0000313" key="2">
    <source>
        <dbReference type="Proteomes" id="UP001221757"/>
    </source>
</evidence>
<keyword evidence="2" id="KW-1185">Reference proteome</keyword>
<proteinExistence type="predicted"/>
<gene>
    <name evidence="1" type="ORF">B0H17DRAFT_1123868</name>
</gene>
<comment type="caution">
    <text evidence="1">The sequence shown here is derived from an EMBL/GenBank/DDBJ whole genome shotgun (WGS) entry which is preliminary data.</text>
</comment>
<protein>
    <submittedName>
        <fullName evidence="1">Uncharacterized protein</fullName>
    </submittedName>
</protein>
<organism evidence="1 2">
    <name type="scientific">Mycena rosella</name>
    <name type="common">Pink bonnet</name>
    <name type="synonym">Agaricus rosellus</name>
    <dbReference type="NCBI Taxonomy" id="1033263"/>
    <lineage>
        <taxon>Eukaryota</taxon>
        <taxon>Fungi</taxon>
        <taxon>Dikarya</taxon>
        <taxon>Basidiomycota</taxon>
        <taxon>Agaricomycotina</taxon>
        <taxon>Agaricomycetes</taxon>
        <taxon>Agaricomycetidae</taxon>
        <taxon>Agaricales</taxon>
        <taxon>Marasmiineae</taxon>
        <taxon>Mycenaceae</taxon>
        <taxon>Mycena</taxon>
    </lineage>
</organism>
<dbReference type="Proteomes" id="UP001221757">
    <property type="component" value="Unassembled WGS sequence"/>
</dbReference>
<sequence>MLQASSAPYQMPCPRPCGAVHAFRGSAVDVDIYHRLIGVVTLQGFRRSLEVFTFGENGKAVREAVNPVREAVNLLWGEELGGIFWEVRYLCRPRVLTCYWVLGLVQGDAADKPGDGVGTRPLGCTGGADKDVVGGDVEAICKHVAGDRRHFYSVSVAARDDGDDLRVRLRIPEEELCVGVVAEEGRDQDTSSYFPGSLLAVSKTLRLQQSYLAHGSSFLSTAWCTPSVWLIEL</sequence>
<reference evidence="1" key="1">
    <citation type="submission" date="2023-03" db="EMBL/GenBank/DDBJ databases">
        <title>Massive genome expansion in bonnet fungi (Mycena s.s.) driven by repeated elements and novel gene families across ecological guilds.</title>
        <authorList>
            <consortium name="Lawrence Berkeley National Laboratory"/>
            <person name="Harder C.B."/>
            <person name="Miyauchi S."/>
            <person name="Viragh M."/>
            <person name="Kuo A."/>
            <person name="Thoen E."/>
            <person name="Andreopoulos B."/>
            <person name="Lu D."/>
            <person name="Skrede I."/>
            <person name="Drula E."/>
            <person name="Henrissat B."/>
            <person name="Morin E."/>
            <person name="Kohler A."/>
            <person name="Barry K."/>
            <person name="LaButti K."/>
            <person name="Morin E."/>
            <person name="Salamov A."/>
            <person name="Lipzen A."/>
            <person name="Mereny Z."/>
            <person name="Hegedus B."/>
            <person name="Baldrian P."/>
            <person name="Stursova M."/>
            <person name="Weitz H."/>
            <person name="Taylor A."/>
            <person name="Grigoriev I.V."/>
            <person name="Nagy L.G."/>
            <person name="Martin F."/>
            <person name="Kauserud H."/>
        </authorList>
    </citation>
    <scope>NUCLEOTIDE SEQUENCE</scope>
    <source>
        <strain evidence="1">CBHHK067</strain>
    </source>
</reference>
<evidence type="ECO:0000313" key="1">
    <source>
        <dbReference type="EMBL" id="KAJ7710756.1"/>
    </source>
</evidence>
<dbReference type="EMBL" id="JARKIE010000001">
    <property type="protein sequence ID" value="KAJ7710756.1"/>
    <property type="molecule type" value="Genomic_DNA"/>
</dbReference>
<accession>A0AAD7H2K9</accession>